<evidence type="ECO:0000256" key="2">
    <source>
        <dbReference type="PROSITE-ProRule" id="PRU00169"/>
    </source>
</evidence>
<evidence type="ECO:0000259" key="4">
    <source>
        <dbReference type="PROSITE" id="PS50110"/>
    </source>
</evidence>
<proteinExistence type="predicted"/>
<keyword evidence="6" id="KW-1185">Reference proteome</keyword>
<dbReference type="SMART" id="SM00448">
    <property type="entry name" value="REC"/>
    <property type="match status" value="1"/>
</dbReference>
<dbReference type="CDD" id="cd17535">
    <property type="entry name" value="REC_NarL-like"/>
    <property type="match status" value="1"/>
</dbReference>
<organism evidence="5 6">
    <name type="scientific">Pseudonocardia aurantiaca</name>
    <dbReference type="NCBI Taxonomy" id="75290"/>
    <lineage>
        <taxon>Bacteria</taxon>
        <taxon>Bacillati</taxon>
        <taxon>Actinomycetota</taxon>
        <taxon>Actinomycetes</taxon>
        <taxon>Pseudonocardiales</taxon>
        <taxon>Pseudonocardiaceae</taxon>
        <taxon>Pseudonocardia</taxon>
    </lineage>
</organism>
<dbReference type="Proteomes" id="UP001597145">
    <property type="component" value="Unassembled WGS sequence"/>
</dbReference>
<dbReference type="Pfam" id="PF00072">
    <property type="entry name" value="Response_reg"/>
    <property type="match status" value="1"/>
</dbReference>
<dbReference type="InterPro" id="IPR050595">
    <property type="entry name" value="Bact_response_regulator"/>
</dbReference>
<evidence type="ECO:0000313" key="6">
    <source>
        <dbReference type="Proteomes" id="UP001597145"/>
    </source>
</evidence>
<dbReference type="Gene3D" id="3.40.50.2300">
    <property type="match status" value="1"/>
</dbReference>
<dbReference type="PANTHER" id="PTHR44591">
    <property type="entry name" value="STRESS RESPONSE REGULATOR PROTEIN 1"/>
    <property type="match status" value="1"/>
</dbReference>
<gene>
    <name evidence="5" type="ORF">ACFSCY_20565</name>
</gene>
<dbReference type="RefSeq" id="WP_343974213.1">
    <property type="nucleotide sequence ID" value="NZ_BAAAJG010000007.1"/>
</dbReference>
<dbReference type="PANTHER" id="PTHR44591:SF3">
    <property type="entry name" value="RESPONSE REGULATORY DOMAIN-CONTAINING PROTEIN"/>
    <property type="match status" value="1"/>
</dbReference>
<protein>
    <submittedName>
        <fullName evidence="5">Response regulator transcription factor</fullName>
    </submittedName>
</protein>
<dbReference type="PROSITE" id="PS50110">
    <property type="entry name" value="RESPONSE_REGULATORY"/>
    <property type="match status" value="1"/>
</dbReference>
<evidence type="ECO:0000256" key="1">
    <source>
        <dbReference type="ARBA" id="ARBA00022553"/>
    </source>
</evidence>
<dbReference type="SUPFAM" id="SSF52172">
    <property type="entry name" value="CheY-like"/>
    <property type="match status" value="1"/>
</dbReference>
<dbReference type="InterPro" id="IPR011006">
    <property type="entry name" value="CheY-like_superfamily"/>
</dbReference>
<feature type="modified residue" description="4-aspartylphosphate" evidence="2">
    <location>
        <position position="54"/>
    </location>
</feature>
<accession>A0ABW4FMU6</accession>
<evidence type="ECO:0000313" key="5">
    <source>
        <dbReference type="EMBL" id="MFD1531831.1"/>
    </source>
</evidence>
<feature type="region of interest" description="Disordered" evidence="3">
    <location>
        <begin position="115"/>
        <end position="135"/>
    </location>
</feature>
<name>A0ABW4FMU6_9PSEU</name>
<sequence length="135" mass="14138">MVLRCLLVDDNPRFLDAARGLLERQGITVVGMASNSAEALQRAAELRPDVTLVDIDLGGESGVELARQLGQTGDVAPSSLILISAHAEQDYVELIAPSTAAGFLSKSDLSATAIRDMLGPGDGDHRDPVSGSRGR</sequence>
<dbReference type="InterPro" id="IPR001789">
    <property type="entry name" value="Sig_transdc_resp-reg_receiver"/>
</dbReference>
<dbReference type="InterPro" id="IPR058245">
    <property type="entry name" value="NreC/VraR/RcsB-like_REC"/>
</dbReference>
<dbReference type="EMBL" id="JBHUCP010000016">
    <property type="protein sequence ID" value="MFD1531831.1"/>
    <property type="molecule type" value="Genomic_DNA"/>
</dbReference>
<comment type="caution">
    <text evidence="5">The sequence shown here is derived from an EMBL/GenBank/DDBJ whole genome shotgun (WGS) entry which is preliminary data.</text>
</comment>
<feature type="domain" description="Response regulatory" evidence="4">
    <location>
        <begin position="4"/>
        <end position="121"/>
    </location>
</feature>
<keyword evidence="1 2" id="KW-0597">Phosphoprotein</keyword>
<evidence type="ECO:0000256" key="3">
    <source>
        <dbReference type="SAM" id="MobiDB-lite"/>
    </source>
</evidence>
<reference evidence="6" key="1">
    <citation type="journal article" date="2019" name="Int. J. Syst. Evol. Microbiol.">
        <title>The Global Catalogue of Microorganisms (GCM) 10K type strain sequencing project: providing services to taxonomists for standard genome sequencing and annotation.</title>
        <authorList>
            <consortium name="The Broad Institute Genomics Platform"/>
            <consortium name="The Broad Institute Genome Sequencing Center for Infectious Disease"/>
            <person name="Wu L."/>
            <person name="Ma J."/>
        </authorList>
    </citation>
    <scope>NUCLEOTIDE SEQUENCE [LARGE SCALE GENOMIC DNA]</scope>
    <source>
        <strain evidence="6">JCM 12165</strain>
    </source>
</reference>